<feature type="region of interest" description="Disordered" evidence="1">
    <location>
        <begin position="115"/>
        <end position="142"/>
    </location>
</feature>
<reference evidence="3" key="3">
    <citation type="journal article" date="2010" name="Genome Res.">
        <title>Population genomic sequencing of Coccidioides fungi reveals recent hybridization and transposon control.</title>
        <authorList>
            <person name="Neafsey D.E."/>
            <person name="Barker B.M."/>
            <person name="Sharpton T.J."/>
            <person name="Stajich J.E."/>
            <person name="Park D.J."/>
            <person name="Whiston E."/>
            <person name="Hung C.-Y."/>
            <person name="McMahan C."/>
            <person name="White J."/>
            <person name="Sykes S."/>
            <person name="Heiman D."/>
            <person name="Young S."/>
            <person name="Zeng Q."/>
            <person name="Abouelleil A."/>
            <person name="Aftuck L."/>
            <person name="Bessette D."/>
            <person name="Brown A."/>
            <person name="FitzGerald M."/>
            <person name="Lui A."/>
            <person name="Macdonald J.P."/>
            <person name="Priest M."/>
            <person name="Orbach M.J."/>
            <person name="Galgiani J.N."/>
            <person name="Kirkland T.N."/>
            <person name="Cole G.T."/>
            <person name="Birren B.W."/>
            <person name="Henn M.R."/>
            <person name="Taylor J.W."/>
            <person name="Rounsley S.D."/>
        </authorList>
    </citation>
    <scope>NUCLEOTIDE SEQUENCE [LARGE SCALE GENOMIC DNA]</scope>
    <source>
        <strain evidence="3">RMSCC 3488</strain>
    </source>
</reference>
<proteinExistence type="predicted"/>
<name>A0A0J6FK29_COCPO</name>
<dbReference type="AlphaFoldDB" id="A0A0J6FK29"/>
<gene>
    <name evidence="2" type="ORF">CPAG_06079</name>
</gene>
<feature type="region of interest" description="Disordered" evidence="1">
    <location>
        <begin position="242"/>
        <end position="265"/>
    </location>
</feature>
<dbReference type="Proteomes" id="UP000054567">
    <property type="component" value="Unassembled WGS sequence"/>
</dbReference>
<reference evidence="2 3" key="1">
    <citation type="submission" date="2007-06" db="EMBL/GenBank/DDBJ databases">
        <title>The Genome Sequence of Coccidioides posadasii RMSCC_3488.</title>
        <authorList>
            <consortium name="Coccidioides Genome Resources Consortium"/>
            <consortium name="The Broad Institute Genome Sequencing Platform"/>
            <person name="Henn M.R."/>
            <person name="Sykes S."/>
            <person name="Young S."/>
            <person name="Jaffe D."/>
            <person name="Berlin A."/>
            <person name="Alvarez P."/>
            <person name="Butler J."/>
            <person name="Gnerre S."/>
            <person name="Grabherr M."/>
            <person name="Mauceli E."/>
            <person name="Brockman W."/>
            <person name="Kodira C."/>
            <person name="Alvarado L."/>
            <person name="Zeng Q."/>
            <person name="Crawford M."/>
            <person name="Antoine C."/>
            <person name="Devon K."/>
            <person name="Galgiani J."/>
            <person name="Orsborn K."/>
            <person name="Lewis M.L."/>
            <person name="Nusbaum C."/>
            <person name="Galagan J."/>
            <person name="Birren B."/>
        </authorList>
    </citation>
    <scope>NUCLEOTIDE SEQUENCE [LARGE SCALE GENOMIC DNA]</scope>
    <source>
        <strain evidence="2 3">RMSCC 3488</strain>
    </source>
</reference>
<organism evidence="2 3">
    <name type="scientific">Coccidioides posadasii RMSCC 3488</name>
    <dbReference type="NCBI Taxonomy" id="454284"/>
    <lineage>
        <taxon>Eukaryota</taxon>
        <taxon>Fungi</taxon>
        <taxon>Dikarya</taxon>
        <taxon>Ascomycota</taxon>
        <taxon>Pezizomycotina</taxon>
        <taxon>Eurotiomycetes</taxon>
        <taxon>Eurotiomycetidae</taxon>
        <taxon>Onygenales</taxon>
        <taxon>Onygenaceae</taxon>
        <taxon>Coccidioides</taxon>
    </lineage>
</organism>
<evidence type="ECO:0000256" key="1">
    <source>
        <dbReference type="SAM" id="MobiDB-lite"/>
    </source>
</evidence>
<dbReference type="VEuPathDB" id="FungiDB:CPAG_06079"/>
<feature type="compositionally biased region" description="Polar residues" evidence="1">
    <location>
        <begin position="133"/>
        <end position="142"/>
    </location>
</feature>
<dbReference type="EMBL" id="DS268111">
    <property type="protein sequence ID" value="KMM69765.1"/>
    <property type="molecule type" value="Genomic_DNA"/>
</dbReference>
<feature type="region of interest" description="Disordered" evidence="1">
    <location>
        <begin position="73"/>
        <end position="102"/>
    </location>
</feature>
<protein>
    <submittedName>
        <fullName evidence="2">Uncharacterized protein</fullName>
    </submittedName>
</protein>
<evidence type="ECO:0000313" key="3">
    <source>
        <dbReference type="Proteomes" id="UP000054567"/>
    </source>
</evidence>
<evidence type="ECO:0000313" key="2">
    <source>
        <dbReference type="EMBL" id="KMM69765.1"/>
    </source>
</evidence>
<reference evidence="3" key="2">
    <citation type="journal article" date="2009" name="Genome Res.">
        <title>Comparative genomic analyses of the human fungal pathogens Coccidioides and their relatives.</title>
        <authorList>
            <person name="Sharpton T.J."/>
            <person name="Stajich J.E."/>
            <person name="Rounsley S.D."/>
            <person name="Gardner M.J."/>
            <person name="Wortman J.R."/>
            <person name="Jordar V.S."/>
            <person name="Maiti R."/>
            <person name="Kodira C.D."/>
            <person name="Neafsey D.E."/>
            <person name="Zeng Q."/>
            <person name="Hung C.-Y."/>
            <person name="McMahan C."/>
            <person name="Muszewska A."/>
            <person name="Grynberg M."/>
            <person name="Mandel M.A."/>
            <person name="Kellner E.M."/>
            <person name="Barker B.M."/>
            <person name="Galgiani J.N."/>
            <person name="Orbach M.J."/>
            <person name="Kirkland T.N."/>
            <person name="Cole G.T."/>
            <person name="Henn M.R."/>
            <person name="Birren B.W."/>
            <person name="Taylor J.W."/>
        </authorList>
    </citation>
    <scope>NUCLEOTIDE SEQUENCE [LARGE SCALE GENOMIC DNA]</scope>
    <source>
        <strain evidence="3">RMSCC 3488</strain>
    </source>
</reference>
<sequence>MFDGSRRIIPSFKAFAREMDILQGESNGNSSKLRFGEHSRVQETCGSESTLLKNRLMKSGYFTLEFNAEIEANKRHRKRRRDDSPPPDEASDGRTTVSPDSELCLRHTTMVRSSGTCLPDHQNYLQEPEGGSRSPTSVAEARNTQVSGTQLVAGKQAQNKREIQYMFSKSPADLAALLGDLLSDAMRASNQWASERRTGESTTECLTVLIPEGVEEDISITLWAGRRQAARIIELFRMQRTWSPSPNHVSPPPHAQQELEMSDPS</sequence>
<accession>A0A0J6FK29</accession>
<dbReference type="OrthoDB" id="3793606at2759"/>